<dbReference type="AlphaFoldDB" id="X6NAQ5"/>
<reference evidence="1 2" key="1">
    <citation type="journal article" date="2013" name="Curr. Biol.">
        <title>The Genome of the Foraminiferan Reticulomyxa filosa.</title>
        <authorList>
            <person name="Glockner G."/>
            <person name="Hulsmann N."/>
            <person name="Schleicher M."/>
            <person name="Noegel A.A."/>
            <person name="Eichinger L."/>
            <person name="Gallinger C."/>
            <person name="Pawlowski J."/>
            <person name="Sierra R."/>
            <person name="Euteneuer U."/>
            <person name="Pillet L."/>
            <person name="Moustafa A."/>
            <person name="Platzer M."/>
            <person name="Groth M."/>
            <person name="Szafranski K."/>
            <person name="Schliwa M."/>
        </authorList>
    </citation>
    <scope>NUCLEOTIDE SEQUENCE [LARGE SCALE GENOMIC DNA]</scope>
</reference>
<protein>
    <submittedName>
        <fullName evidence="1">Uncharacterized protein</fullName>
    </submittedName>
</protein>
<gene>
    <name evidence="1" type="ORF">RFI_14203</name>
</gene>
<evidence type="ECO:0000313" key="2">
    <source>
        <dbReference type="Proteomes" id="UP000023152"/>
    </source>
</evidence>
<accession>X6NAQ5</accession>
<proteinExistence type="predicted"/>
<evidence type="ECO:0000313" key="1">
    <source>
        <dbReference type="EMBL" id="ETO22983.1"/>
    </source>
</evidence>
<dbReference type="Pfam" id="PF05804">
    <property type="entry name" value="KAP"/>
    <property type="match status" value="1"/>
</dbReference>
<dbReference type="Proteomes" id="UP000023152">
    <property type="component" value="Unassembled WGS sequence"/>
</dbReference>
<comment type="caution">
    <text evidence="1">The sequence shown here is derived from an EMBL/GenBank/DDBJ whole genome shotgun (WGS) entry which is preliminary data.</text>
</comment>
<keyword evidence="2" id="KW-1185">Reference proteome</keyword>
<name>X6NAQ5_RETFI</name>
<sequence>MKLLLYEGTRDICVDKCNVTELLIGLSKDKNSHICSLSNLCLDIISQETNNVAIKEERFAATNNDWFQFVSSAVQPENSCTFEQSRSLSPFNNVHNIRKSEDTSDDESNLQQLLVLTRSLDDKISSVNGDSADEKYIA</sequence>
<organism evidence="1 2">
    <name type="scientific">Reticulomyxa filosa</name>
    <dbReference type="NCBI Taxonomy" id="46433"/>
    <lineage>
        <taxon>Eukaryota</taxon>
        <taxon>Sar</taxon>
        <taxon>Rhizaria</taxon>
        <taxon>Retaria</taxon>
        <taxon>Foraminifera</taxon>
        <taxon>Monothalamids</taxon>
        <taxon>Reticulomyxidae</taxon>
        <taxon>Reticulomyxa</taxon>
    </lineage>
</organism>
<dbReference type="EMBL" id="ASPP01010322">
    <property type="protein sequence ID" value="ETO22983.1"/>
    <property type="molecule type" value="Genomic_DNA"/>
</dbReference>
<dbReference type="OrthoDB" id="10265679at2759"/>